<dbReference type="SUPFAM" id="SSF81301">
    <property type="entry name" value="Nucleotidyltransferase"/>
    <property type="match status" value="1"/>
</dbReference>
<keyword evidence="3" id="KW-1185">Reference proteome</keyword>
<dbReference type="Gene3D" id="3.30.460.10">
    <property type="entry name" value="Beta Polymerase, domain 2"/>
    <property type="match status" value="1"/>
</dbReference>
<protein>
    <submittedName>
        <fullName evidence="2">PpGpp synthetase/RelA/SpoT-type nucleotidyltransferase</fullName>
    </submittedName>
</protein>
<gene>
    <name evidence="2" type="ORF">HNQ60_004532</name>
</gene>
<accession>A0A841HQL1</accession>
<dbReference type="InterPro" id="IPR007685">
    <property type="entry name" value="RelA_SpoT"/>
</dbReference>
<dbReference type="Proteomes" id="UP000588068">
    <property type="component" value="Unassembled WGS sequence"/>
</dbReference>
<organism evidence="2 3">
    <name type="scientific">Povalibacter uvarum</name>
    <dbReference type="NCBI Taxonomy" id="732238"/>
    <lineage>
        <taxon>Bacteria</taxon>
        <taxon>Pseudomonadati</taxon>
        <taxon>Pseudomonadota</taxon>
        <taxon>Gammaproteobacteria</taxon>
        <taxon>Steroidobacterales</taxon>
        <taxon>Steroidobacteraceae</taxon>
        <taxon>Povalibacter</taxon>
    </lineage>
</organism>
<sequence length="334" mass="37650">MIVPLAVDLKYKQSNPILLEIAERARSIVLRKLEGTGYAFIGRQKEPGSLAEKIESGRYQAWSELDDLYACTIVVPTSAEEPEILEFLRGAFREIQTRKRGSALKDPSTFRYDSTRFIATLRPTLIPEPPDALSRQRFEVQVRTAFEHAWTVATHSIVYKGDSIDWRRLRLIAQLKAATEQMDSLIAGFDQAAELITEENWPEISHRRAIEQMFRARFTNGDIPRDCEPASWVRFSENVYTLIRAAVGARRFVERDVMDRTIQLIQLTIDKNKGEAFPRSISLLQFVLGSLAAGGAIRGALADYCPVVTDQLRSVFPAVGDIKASFNFELPGVA</sequence>
<dbReference type="InterPro" id="IPR043519">
    <property type="entry name" value="NT_sf"/>
</dbReference>
<reference evidence="2 3" key="1">
    <citation type="submission" date="2020-08" db="EMBL/GenBank/DDBJ databases">
        <title>Genomic Encyclopedia of Type Strains, Phase IV (KMG-IV): sequencing the most valuable type-strain genomes for metagenomic binning, comparative biology and taxonomic classification.</title>
        <authorList>
            <person name="Goeker M."/>
        </authorList>
    </citation>
    <scope>NUCLEOTIDE SEQUENCE [LARGE SCALE GENOMIC DNA]</scope>
    <source>
        <strain evidence="2 3">DSM 26723</strain>
    </source>
</reference>
<dbReference type="GO" id="GO:0016740">
    <property type="term" value="F:transferase activity"/>
    <property type="evidence" value="ECO:0007669"/>
    <property type="project" value="UniProtKB-KW"/>
</dbReference>
<evidence type="ECO:0000313" key="2">
    <source>
        <dbReference type="EMBL" id="MBB6095641.1"/>
    </source>
</evidence>
<comment type="caution">
    <text evidence="2">The sequence shown here is derived from an EMBL/GenBank/DDBJ whole genome shotgun (WGS) entry which is preliminary data.</text>
</comment>
<evidence type="ECO:0000259" key="1">
    <source>
        <dbReference type="SMART" id="SM00954"/>
    </source>
</evidence>
<name>A0A841HQL1_9GAMM</name>
<dbReference type="CDD" id="cd05399">
    <property type="entry name" value="NT_Rel-Spo_like"/>
    <property type="match status" value="1"/>
</dbReference>
<dbReference type="GO" id="GO:0015969">
    <property type="term" value="P:guanosine tetraphosphate metabolic process"/>
    <property type="evidence" value="ECO:0007669"/>
    <property type="project" value="InterPro"/>
</dbReference>
<dbReference type="EMBL" id="JACHHZ010000006">
    <property type="protein sequence ID" value="MBB6095641.1"/>
    <property type="molecule type" value="Genomic_DNA"/>
</dbReference>
<evidence type="ECO:0000313" key="3">
    <source>
        <dbReference type="Proteomes" id="UP000588068"/>
    </source>
</evidence>
<feature type="domain" description="RelA/SpoT" evidence="1">
    <location>
        <begin position="42"/>
        <end position="165"/>
    </location>
</feature>
<dbReference type="AlphaFoldDB" id="A0A841HQL1"/>
<dbReference type="Pfam" id="PF04607">
    <property type="entry name" value="RelA_SpoT"/>
    <property type="match status" value="1"/>
</dbReference>
<dbReference type="SMART" id="SM00954">
    <property type="entry name" value="RelA_SpoT"/>
    <property type="match status" value="1"/>
</dbReference>
<proteinExistence type="predicted"/>
<dbReference type="RefSeq" id="WP_184335042.1">
    <property type="nucleotide sequence ID" value="NZ_JACHHZ010000006.1"/>
</dbReference>
<keyword evidence="2" id="KW-0808">Transferase</keyword>